<evidence type="ECO:0000256" key="1">
    <source>
        <dbReference type="ARBA" id="ARBA00004651"/>
    </source>
</evidence>
<feature type="transmembrane region" description="Helical" evidence="7">
    <location>
        <begin position="154"/>
        <end position="172"/>
    </location>
</feature>
<dbReference type="Pfam" id="PF02687">
    <property type="entry name" value="FtsX"/>
    <property type="match status" value="1"/>
</dbReference>
<keyword evidence="2" id="KW-1003">Cell membrane</keyword>
<keyword evidence="4 7" id="KW-1133">Transmembrane helix</keyword>
<sequence>MAARLDPGAGMLARSSLVTQPRRAMSAASPVMLTVALACTFLFAVTTTDAAAGVTRTGPAVWAALMLVGPALVYTVISVLNATAMTMAERTAEIRLLRTVGAKPRQLTRMVCWETLIVTGVGTLLGTGIAAASLTTLRKAATGEPWFAYSPPQYAGLVLVCTVSGLAGGLAATRRARRGALLPD</sequence>
<evidence type="ECO:0000256" key="3">
    <source>
        <dbReference type="ARBA" id="ARBA00022692"/>
    </source>
</evidence>
<evidence type="ECO:0000256" key="7">
    <source>
        <dbReference type="SAM" id="Phobius"/>
    </source>
</evidence>
<accession>A0ABP6Z988</accession>
<dbReference type="InterPro" id="IPR050250">
    <property type="entry name" value="Macrolide_Exporter_MacB"/>
</dbReference>
<evidence type="ECO:0000256" key="5">
    <source>
        <dbReference type="ARBA" id="ARBA00023136"/>
    </source>
</evidence>
<evidence type="ECO:0000313" key="9">
    <source>
        <dbReference type="EMBL" id="GAA3599740.1"/>
    </source>
</evidence>
<protein>
    <recommendedName>
        <fullName evidence="8">ABC3 transporter permease C-terminal domain-containing protein</fullName>
    </recommendedName>
</protein>
<organism evidence="9 10">
    <name type="scientific">Nonomuraea rosea</name>
    <dbReference type="NCBI Taxonomy" id="638574"/>
    <lineage>
        <taxon>Bacteria</taxon>
        <taxon>Bacillati</taxon>
        <taxon>Actinomycetota</taxon>
        <taxon>Actinomycetes</taxon>
        <taxon>Streptosporangiales</taxon>
        <taxon>Streptosporangiaceae</taxon>
        <taxon>Nonomuraea</taxon>
    </lineage>
</organism>
<feature type="transmembrane region" description="Helical" evidence="7">
    <location>
        <begin position="111"/>
        <end position="134"/>
    </location>
</feature>
<evidence type="ECO:0000256" key="4">
    <source>
        <dbReference type="ARBA" id="ARBA00022989"/>
    </source>
</evidence>
<evidence type="ECO:0000256" key="6">
    <source>
        <dbReference type="ARBA" id="ARBA00038076"/>
    </source>
</evidence>
<dbReference type="Proteomes" id="UP001500630">
    <property type="component" value="Unassembled WGS sequence"/>
</dbReference>
<dbReference type="PANTHER" id="PTHR30572:SF4">
    <property type="entry name" value="ABC TRANSPORTER PERMEASE YTRF"/>
    <property type="match status" value="1"/>
</dbReference>
<reference evidence="10" key="1">
    <citation type="journal article" date="2019" name="Int. J. Syst. Evol. Microbiol.">
        <title>The Global Catalogue of Microorganisms (GCM) 10K type strain sequencing project: providing services to taxonomists for standard genome sequencing and annotation.</title>
        <authorList>
            <consortium name="The Broad Institute Genomics Platform"/>
            <consortium name="The Broad Institute Genome Sequencing Center for Infectious Disease"/>
            <person name="Wu L."/>
            <person name="Ma J."/>
        </authorList>
    </citation>
    <scope>NUCLEOTIDE SEQUENCE [LARGE SCALE GENOMIC DNA]</scope>
    <source>
        <strain evidence="10">JCM 17326</strain>
    </source>
</reference>
<keyword evidence="10" id="KW-1185">Reference proteome</keyword>
<dbReference type="EMBL" id="BAABDQ010000034">
    <property type="protein sequence ID" value="GAA3599740.1"/>
    <property type="molecule type" value="Genomic_DNA"/>
</dbReference>
<keyword evidence="3 7" id="KW-0812">Transmembrane</keyword>
<feature type="transmembrane region" description="Helical" evidence="7">
    <location>
        <begin position="60"/>
        <end position="80"/>
    </location>
</feature>
<evidence type="ECO:0000256" key="2">
    <source>
        <dbReference type="ARBA" id="ARBA00022475"/>
    </source>
</evidence>
<comment type="similarity">
    <text evidence="6">Belongs to the ABC-4 integral membrane protein family.</text>
</comment>
<feature type="domain" description="ABC3 transporter permease C-terminal" evidence="8">
    <location>
        <begin position="71"/>
        <end position="178"/>
    </location>
</feature>
<comment type="subcellular location">
    <subcellularLocation>
        <location evidence="1">Cell membrane</location>
        <topology evidence="1">Multi-pass membrane protein</topology>
    </subcellularLocation>
</comment>
<comment type="caution">
    <text evidence="9">The sequence shown here is derived from an EMBL/GenBank/DDBJ whole genome shotgun (WGS) entry which is preliminary data.</text>
</comment>
<evidence type="ECO:0000259" key="8">
    <source>
        <dbReference type="Pfam" id="PF02687"/>
    </source>
</evidence>
<evidence type="ECO:0000313" key="10">
    <source>
        <dbReference type="Proteomes" id="UP001500630"/>
    </source>
</evidence>
<name>A0ABP6Z988_9ACTN</name>
<gene>
    <name evidence="9" type="ORF">GCM10022419_099560</name>
</gene>
<dbReference type="PANTHER" id="PTHR30572">
    <property type="entry name" value="MEMBRANE COMPONENT OF TRANSPORTER-RELATED"/>
    <property type="match status" value="1"/>
</dbReference>
<proteinExistence type="inferred from homology"/>
<keyword evidence="5 7" id="KW-0472">Membrane</keyword>
<dbReference type="InterPro" id="IPR003838">
    <property type="entry name" value="ABC3_permease_C"/>
</dbReference>